<sequence length="199" mass="23376">MLNSYFYANNISKHTNNKTKRSYYKHFRNHNDNDDINNNDNSNNNKKHKRKKIHINPCEKAICLNGGSCVWTVGEDYVYQCYCASGYYGANCEYSAAECMTHPCQHEGRCVRSKSVFGFKCICTDGYYGSRCQKKRRKSVYNQMEEEEEARQLDRRRRKLENSGKYSATLAYVNVEFIAILIAMFILFILFLVILERDR</sequence>
<evidence type="ECO:0000256" key="3">
    <source>
        <dbReference type="ARBA" id="ARBA00023157"/>
    </source>
</evidence>
<keyword evidence="6" id="KW-0812">Transmembrane</keyword>
<dbReference type="HOGENOM" id="CLU_1373595_0_0_1"/>
<keyword evidence="3 4" id="KW-1015">Disulfide bond</keyword>
<dbReference type="CDD" id="cd00054">
    <property type="entry name" value="EGF_CA"/>
    <property type="match status" value="2"/>
</dbReference>
<name>T1FHG6_HELRO</name>
<gene>
    <name evidence="9" type="primary">20208265</name>
    <name evidence="8" type="ORF">HELRODRAFT_181924</name>
</gene>
<dbReference type="EMBL" id="AMQM01007880">
    <property type="status" value="NOT_ANNOTATED_CDS"/>
    <property type="molecule type" value="Genomic_DNA"/>
</dbReference>
<dbReference type="InterPro" id="IPR001881">
    <property type="entry name" value="EGF-like_Ca-bd_dom"/>
</dbReference>
<dbReference type="FunFam" id="2.10.25.10:FF:000118">
    <property type="entry name" value="protein delta homolog 2"/>
    <property type="match status" value="1"/>
</dbReference>
<evidence type="ECO:0000256" key="4">
    <source>
        <dbReference type="PROSITE-ProRule" id="PRU00076"/>
    </source>
</evidence>
<keyword evidence="1 4" id="KW-0245">EGF-like domain</keyword>
<evidence type="ECO:0000256" key="2">
    <source>
        <dbReference type="ARBA" id="ARBA00022737"/>
    </source>
</evidence>
<evidence type="ECO:0000313" key="8">
    <source>
        <dbReference type="EMBL" id="ESN91996.1"/>
    </source>
</evidence>
<keyword evidence="6" id="KW-1133">Transmembrane helix</keyword>
<dbReference type="GeneID" id="20208265"/>
<dbReference type="OrthoDB" id="6228714at2759"/>
<evidence type="ECO:0000313" key="10">
    <source>
        <dbReference type="Proteomes" id="UP000015101"/>
    </source>
</evidence>
<dbReference type="AlphaFoldDB" id="T1FHG6"/>
<reference evidence="8 10" key="2">
    <citation type="journal article" date="2013" name="Nature">
        <title>Insights into bilaterian evolution from three spiralian genomes.</title>
        <authorList>
            <person name="Simakov O."/>
            <person name="Marletaz F."/>
            <person name="Cho S.J."/>
            <person name="Edsinger-Gonzales E."/>
            <person name="Havlak P."/>
            <person name="Hellsten U."/>
            <person name="Kuo D.H."/>
            <person name="Larsson T."/>
            <person name="Lv J."/>
            <person name="Arendt D."/>
            <person name="Savage R."/>
            <person name="Osoegawa K."/>
            <person name="de Jong P."/>
            <person name="Grimwood J."/>
            <person name="Chapman J.A."/>
            <person name="Shapiro H."/>
            <person name="Aerts A."/>
            <person name="Otillar R.P."/>
            <person name="Terry A.Y."/>
            <person name="Boore J.L."/>
            <person name="Grigoriev I.V."/>
            <person name="Lindberg D.R."/>
            <person name="Seaver E.C."/>
            <person name="Weisblat D.A."/>
            <person name="Putnam N.H."/>
            <person name="Rokhsar D.S."/>
        </authorList>
    </citation>
    <scope>NUCLEOTIDE SEQUENCE</scope>
</reference>
<evidence type="ECO:0000313" key="9">
    <source>
        <dbReference type="EnsemblMetazoa" id="HelroP181924"/>
    </source>
</evidence>
<evidence type="ECO:0000256" key="6">
    <source>
        <dbReference type="SAM" id="Phobius"/>
    </source>
</evidence>
<accession>T1FHG6</accession>
<feature type="region of interest" description="Disordered" evidence="5">
    <location>
        <begin position="29"/>
        <end position="49"/>
    </location>
</feature>
<feature type="domain" description="EGF-like" evidence="7">
    <location>
        <begin position="54"/>
        <end position="93"/>
    </location>
</feature>
<feature type="domain" description="EGF-like" evidence="7">
    <location>
        <begin position="95"/>
        <end position="133"/>
    </location>
</feature>
<evidence type="ECO:0000256" key="1">
    <source>
        <dbReference type="ARBA" id="ARBA00022536"/>
    </source>
</evidence>
<keyword evidence="2" id="KW-0677">Repeat</keyword>
<dbReference type="RefSeq" id="XP_009029941.1">
    <property type="nucleotide sequence ID" value="XM_009031693.1"/>
</dbReference>
<dbReference type="Pfam" id="PF00008">
    <property type="entry name" value="EGF"/>
    <property type="match status" value="1"/>
</dbReference>
<dbReference type="SMART" id="SM00181">
    <property type="entry name" value="EGF"/>
    <property type="match status" value="2"/>
</dbReference>
<dbReference type="CTD" id="20208265"/>
<organism evidence="9 10">
    <name type="scientific">Helobdella robusta</name>
    <name type="common">Californian leech</name>
    <dbReference type="NCBI Taxonomy" id="6412"/>
    <lineage>
        <taxon>Eukaryota</taxon>
        <taxon>Metazoa</taxon>
        <taxon>Spiralia</taxon>
        <taxon>Lophotrochozoa</taxon>
        <taxon>Annelida</taxon>
        <taxon>Clitellata</taxon>
        <taxon>Hirudinea</taxon>
        <taxon>Rhynchobdellida</taxon>
        <taxon>Glossiphoniidae</taxon>
        <taxon>Helobdella</taxon>
    </lineage>
</organism>
<dbReference type="EnsemblMetazoa" id="HelroT181924">
    <property type="protein sequence ID" value="HelroP181924"/>
    <property type="gene ID" value="HelroG181924"/>
</dbReference>
<feature type="disulfide bond" evidence="4">
    <location>
        <begin position="83"/>
        <end position="92"/>
    </location>
</feature>
<reference evidence="10" key="1">
    <citation type="submission" date="2012-12" db="EMBL/GenBank/DDBJ databases">
        <authorList>
            <person name="Hellsten U."/>
            <person name="Grimwood J."/>
            <person name="Chapman J.A."/>
            <person name="Shapiro H."/>
            <person name="Aerts A."/>
            <person name="Otillar R.P."/>
            <person name="Terry A.Y."/>
            <person name="Boore J.L."/>
            <person name="Simakov O."/>
            <person name="Marletaz F."/>
            <person name="Cho S.-J."/>
            <person name="Edsinger-Gonzales E."/>
            <person name="Havlak P."/>
            <person name="Kuo D.-H."/>
            <person name="Larsson T."/>
            <person name="Lv J."/>
            <person name="Arendt D."/>
            <person name="Savage R."/>
            <person name="Osoegawa K."/>
            <person name="de Jong P."/>
            <person name="Lindberg D.R."/>
            <person name="Seaver E.C."/>
            <person name="Weisblat D.A."/>
            <person name="Putnam N.H."/>
            <person name="Grigoriev I.V."/>
            <person name="Rokhsar D.S."/>
        </authorList>
    </citation>
    <scope>NUCLEOTIDE SEQUENCE</scope>
</reference>
<dbReference type="InterPro" id="IPR000742">
    <property type="entry name" value="EGF"/>
</dbReference>
<dbReference type="PANTHER" id="PTHR12916:SF9">
    <property type="entry name" value="NEUROGENIC LOCUS NOTCH HOMOLOG PROTEIN 1-RELATED"/>
    <property type="match status" value="1"/>
</dbReference>
<dbReference type="PROSITE" id="PS00022">
    <property type="entry name" value="EGF_1"/>
    <property type="match status" value="2"/>
</dbReference>
<dbReference type="SMART" id="SM00179">
    <property type="entry name" value="EGF_CA"/>
    <property type="match status" value="2"/>
</dbReference>
<feature type="transmembrane region" description="Helical" evidence="6">
    <location>
        <begin position="177"/>
        <end position="195"/>
    </location>
</feature>
<feature type="disulfide bond" evidence="4">
    <location>
        <begin position="104"/>
        <end position="121"/>
    </location>
</feature>
<keyword evidence="10" id="KW-1185">Reference proteome</keyword>
<reference evidence="9" key="3">
    <citation type="submission" date="2015-06" db="UniProtKB">
        <authorList>
            <consortium name="EnsemblMetazoa"/>
        </authorList>
    </citation>
    <scope>IDENTIFICATION</scope>
</reference>
<dbReference type="STRING" id="6412.T1FHG6"/>
<dbReference type="OMA" id="NCEYSAA"/>
<evidence type="ECO:0000259" key="7">
    <source>
        <dbReference type="PROSITE" id="PS50026"/>
    </source>
</evidence>
<dbReference type="FunFam" id="2.10.25.10:FF:000610">
    <property type="entry name" value="protein HEG homolog 1 isoform X1"/>
    <property type="match status" value="1"/>
</dbReference>
<dbReference type="InParanoid" id="T1FHG6"/>
<keyword evidence="6" id="KW-0472">Membrane</keyword>
<protein>
    <recommendedName>
        <fullName evidence="7">EGF-like domain-containing protein</fullName>
    </recommendedName>
</protein>
<evidence type="ECO:0000256" key="5">
    <source>
        <dbReference type="SAM" id="MobiDB-lite"/>
    </source>
</evidence>
<dbReference type="GO" id="GO:0005509">
    <property type="term" value="F:calcium ion binding"/>
    <property type="evidence" value="ECO:0007669"/>
    <property type="project" value="InterPro"/>
</dbReference>
<dbReference type="SUPFAM" id="SSF57196">
    <property type="entry name" value="EGF/Laminin"/>
    <property type="match status" value="2"/>
</dbReference>
<dbReference type="KEGG" id="hro:HELRODRAFT_181924"/>
<dbReference type="EMBL" id="KB097680">
    <property type="protein sequence ID" value="ESN91996.1"/>
    <property type="molecule type" value="Genomic_DNA"/>
</dbReference>
<dbReference type="PROSITE" id="PS01186">
    <property type="entry name" value="EGF_2"/>
    <property type="match status" value="2"/>
</dbReference>
<dbReference type="PROSITE" id="PS50026">
    <property type="entry name" value="EGF_3"/>
    <property type="match status" value="2"/>
</dbReference>
<dbReference type="Proteomes" id="UP000015101">
    <property type="component" value="Unassembled WGS sequence"/>
</dbReference>
<dbReference type="Gene3D" id="2.10.25.10">
    <property type="entry name" value="Laminin"/>
    <property type="match status" value="2"/>
</dbReference>
<proteinExistence type="predicted"/>
<comment type="caution">
    <text evidence="4">Lacks conserved residue(s) required for the propagation of feature annotation.</text>
</comment>
<feature type="disulfide bond" evidence="4">
    <location>
        <begin position="123"/>
        <end position="132"/>
    </location>
</feature>
<dbReference type="PANTHER" id="PTHR12916">
    <property type="entry name" value="CYTOCHROME C OXIDASE POLYPEPTIDE VIC-2"/>
    <property type="match status" value="1"/>
</dbReference>